<dbReference type="Pfam" id="PF04932">
    <property type="entry name" value="Wzy_C"/>
    <property type="match status" value="1"/>
</dbReference>
<evidence type="ECO:0000313" key="7">
    <source>
        <dbReference type="EMBL" id="VAW12769.1"/>
    </source>
</evidence>
<keyword evidence="3 5" id="KW-1133">Transmembrane helix</keyword>
<sequence length="491" mass="53361">MPNLEYVSSDLKDKGFGSKSTGAVGGPFVFLCLILIWSPLPLASNRPAIWGANAILVAVLLIWTTLWGNSRPRAGGVPLGRIWFPATAFFAVAGWLALQALPFAPAVLIHPAWDEAARVLGAPIAGSISVTPADTLIMLLRFLTYGAFFWCALQLTRSWRRALLLVYVFFAMTIVYAIYGLVLDAIQSTTILWYEKWTYLDVVTATFVNRNAFAAFAGSGCIAGIALLFRRMRNARSRFPEDRIKTFIMMSSEFISTSGLIIAGVLVLFVALVLTGSRAGLISTMLGLGVFVIFGAGRRAGGVMAVVSGLAVVVVLATALALSGDLVAGRFLSTAENWETRRLLFEGTINAINDRPLLGYGGGSFIDVFGLYMPDAIGSQFQFRRAHNTYLELALELGVPMATLLIGGFLALGVRLFIGVRRRRDRYWLPALALSVGFLFAVHSLVDFPLQMQANTFVFLALLAAGVAQSWRRDELADKRTRAKIPNSISA</sequence>
<dbReference type="EMBL" id="UOEM01000052">
    <property type="protein sequence ID" value="VAW12769.1"/>
    <property type="molecule type" value="Genomic_DNA"/>
</dbReference>
<evidence type="ECO:0000259" key="6">
    <source>
        <dbReference type="Pfam" id="PF04932"/>
    </source>
</evidence>
<dbReference type="AlphaFoldDB" id="A0A3B0TKT3"/>
<dbReference type="GO" id="GO:0016020">
    <property type="term" value="C:membrane"/>
    <property type="evidence" value="ECO:0007669"/>
    <property type="project" value="UniProtKB-SubCell"/>
</dbReference>
<feature type="domain" description="O-antigen ligase-related" evidence="6">
    <location>
        <begin position="264"/>
        <end position="405"/>
    </location>
</feature>
<keyword evidence="2 5" id="KW-0812">Transmembrane</keyword>
<feature type="transmembrane region" description="Helical" evidence="5">
    <location>
        <begin position="162"/>
        <end position="182"/>
    </location>
</feature>
<dbReference type="InterPro" id="IPR007016">
    <property type="entry name" value="O-antigen_ligase-rel_domated"/>
</dbReference>
<feature type="transmembrane region" description="Helical" evidence="5">
    <location>
        <begin position="21"/>
        <end position="42"/>
    </location>
</feature>
<feature type="transmembrane region" description="Helical" evidence="5">
    <location>
        <begin position="202"/>
        <end position="229"/>
    </location>
</feature>
<evidence type="ECO:0000256" key="2">
    <source>
        <dbReference type="ARBA" id="ARBA00022692"/>
    </source>
</evidence>
<dbReference type="PANTHER" id="PTHR37422">
    <property type="entry name" value="TEICHURONIC ACID BIOSYNTHESIS PROTEIN TUAE"/>
    <property type="match status" value="1"/>
</dbReference>
<gene>
    <name evidence="7" type="ORF">MNBD_ALPHA09-432</name>
</gene>
<feature type="transmembrane region" description="Helical" evidence="5">
    <location>
        <begin position="452"/>
        <end position="471"/>
    </location>
</feature>
<evidence type="ECO:0000256" key="4">
    <source>
        <dbReference type="ARBA" id="ARBA00023136"/>
    </source>
</evidence>
<feature type="transmembrane region" description="Helical" evidence="5">
    <location>
        <begin position="250"/>
        <end position="273"/>
    </location>
</feature>
<feature type="transmembrane region" description="Helical" evidence="5">
    <location>
        <begin position="303"/>
        <end position="322"/>
    </location>
</feature>
<organism evidence="7">
    <name type="scientific">hydrothermal vent metagenome</name>
    <dbReference type="NCBI Taxonomy" id="652676"/>
    <lineage>
        <taxon>unclassified sequences</taxon>
        <taxon>metagenomes</taxon>
        <taxon>ecological metagenomes</taxon>
    </lineage>
</organism>
<feature type="transmembrane region" description="Helical" evidence="5">
    <location>
        <begin position="427"/>
        <end position="446"/>
    </location>
</feature>
<feature type="transmembrane region" description="Helical" evidence="5">
    <location>
        <begin position="136"/>
        <end position="155"/>
    </location>
</feature>
<feature type="transmembrane region" description="Helical" evidence="5">
    <location>
        <begin position="48"/>
        <end position="67"/>
    </location>
</feature>
<proteinExistence type="predicted"/>
<protein>
    <recommendedName>
        <fullName evidence="6">O-antigen ligase-related domain-containing protein</fullName>
    </recommendedName>
</protein>
<evidence type="ECO:0000256" key="1">
    <source>
        <dbReference type="ARBA" id="ARBA00004141"/>
    </source>
</evidence>
<reference evidence="7" key="1">
    <citation type="submission" date="2018-06" db="EMBL/GenBank/DDBJ databases">
        <authorList>
            <person name="Zhirakovskaya E."/>
        </authorList>
    </citation>
    <scope>NUCLEOTIDE SEQUENCE</scope>
</reference>
<accession>A0A3B0TKT3</accession>
<dbReference type="InterPro" id="IPR051533">
    <property type="entry name" value="WaaL-like"/>
</dbReference>
<dbReference type="PANTHER" id="PTHR37422:SF23">
    <property type="entry name" value="TEICHURONIC ACID BIOSYNTHESIS PROTEIN TUAE"/>
    <property type="match status" value="1"/>
</dbReference>
<evidence type="ECO:0000256" key="5">
    <source>
        <dbReference type="SAM" id="Phobius"/>
    </source>
</evidence>
<feature type="transmembrane region" description="Helical" evidence="5">
    <location>
        <begin position="397"/>
        <end position="418"/>
    </location>
</feature>
<feature type="transmembrane region" description="Helical" evidence="5">
    <location>
        <begin position="79"/>
        <end position="98"/>
    </location>
</feature>
<name>A0A3B0TKT3_9ZZZZ</name>
<comment type="subcellular location">
    <subcellularLocation>
        <location evidence="1">Membrane</location>
        <topology evidence="1">Multi-pass membrane protein</topology>
    </subcellularLocation>
</comment>
<evidence type="ECO:0000256" key="3">
    <source>
        <dbReference type="ARBA" id="ARBA00022989"/>
    </source>
</evidence>
<feature type="transmembrane region" description="Helical" evidence="5">
    <location>
        <begin position="279"/>
        <end position="296"/>
    </location>
</feature>
<keyword evidence="4 5" id="KW-0472">Membrane</keyword>